<dbReference type="Gene3D" id="2.60.120.260">
    <property type="entry name" value="Galactose-binding domain-like"/>
    <property type="match status" value="1"/>
</dbReference>
<dbReference type="InterPro" id="IPR036116">
    <property type="entry name" value="FN3_sf"/>
</dbReference>
<dbReference type="EMBL" id="FUYG01000001">
    <property type="protein sequence ID" value="SKA80179.1"/>
    <property type="molecule type" value="Genomic_DNA"/>
</dbReference>
<evidence type="ECO:0000256" key="1">
    <source>
        <dbReference type="ARBA" id="ARBA00009865"/>
    </source>
</evidence>
<dbReference type="Gene3D" id="2.60.40.10">
    <property type="entry name" value="Immunoglobulins"/>
    <property type="match status" value="1"/>
</dbReference>
<evidence type="ECO:0000259" key="7">
    <source>
        <dbReference type="PROSITE" id="PS50853"/>
    </source>
</evidence>
<dbReference type="PROSITE" id="PS50022">
    <property type="entry name" value="FA58C_3"/>
    <property type="match status" value="1"/>
</dbReference>
<dbReference type="SUPFAM" id="SSF75005">
    <property type="entry name" value="Arabinanase/levansucrase/invertase"/>
    <property type="match status" value="1"/>
</dbReference>
<keyword evidence="4" id="KW-0119">Carbohydrate metabolism</keyword>
<evidence type="ECO:0000256" key="4">
    <source>
        <dbReference type="ARBA" id="ARBA00023326"/>
    </source>
</evidence>
<feature type="domain" description="Fibronectin type-III" evidence="7">
    <location>
        <begin position="504"/>
        <end position="588"/>
    </location>
</feature>
<dbReference type="InterPro" id="IPR008979">
    <property type="entry name" value="Galactose-bd-like_sf"/>
</dbReference>
<evidence type="ECO:0000256" key="3">
    <source>
        <dbReference type="ARBA" id="ARBA00023295"/>
    </source>
</evidence>
<dbReference type="PANTHER" id="PTHR42812">
    <property type="entry name" value="BETA-XYLOSIDASE"/>
    <property type="match status" value="1"/>
</dbReference>
<dbReference type="GO" id="GO:0000272">
    <property type="term" value="P:polysaccharide catabolic process"/>
    <property type="evidence" value="ECO:0007669"/>
    <property type="project" value="UniProtKB-KW"/>
</dbReference>
<dbReference type="CDD" id="cd08982">
    <property type="entry name" value="GH43-like"/>
    <property type="match status" value="1"/>
</dbReference>
<sequence length="588" mass="65171">MASDLTSQHRVTCNPVDLAYRYQDASIPQHSRGVFREAADPSIVRYNDRYYMFASMSRGFWHTTDLATWTFAATDKLPILDYAPDVRVIDGALYISASRRDEGCPVFRSTDPLADDFAEVAVSAFPFWDPNLFQDDDGSVYFYWGCDNKEPLYGIRVDLDGFRQIGERAELINSDTETRGWEQPGENHVRQEPRTEMERIIAQHMGTRPFIEGAWMDRRDDTYYLQYSAPGTETNTYADGYATSSSPLGPFEYSPYSPFSSKPGGFITGAGHGSTFQDDFGNWWHAATMRVSIAHSFERRIGLFPAGFDDDGVLFCNQNFGDYPMVVPNGPIDPWTEASPGWMLMSRGSNATASSSLEDHGPALAVNEDIRTWWVAGDSAAGHWLQLDLGSAKDARAIQVNLADHDLAAFAPAVPDPAPKDHEVRGIYTDIQAPEYTLEVSTDGDSWATVADTREDGVDAPHKLVVLSEPTPVRYVRLTGYRMPFGAPLTVSGIRVFGVGGGEQPAEVSATVKRVDPLTAHLSWEPVAGADGYNVRYGIHPEKLYHSWMVYDADELTIRSLNAGQRYWFAVDAFNESGVTTGVTVADA</sequence>
<keyword evidence="4" id="KW-0624">Polysaccharide degradation</keyword>
<dbReference type="Pfam" id="PF04616">
    <property type="entry name" value="Glyco_hydro_43"/>
    <property type="match status" value="1"/>
</dbReference>
<dbReference type="PROSITE" id="PS50853">
    <property type="entry name" value="FN3"/>
    <property type="match status" value="1"/>
</dbReference>
<protein>
    <submittedName>
        <fullName evidence="8">Glycosyl hydrolases family 43</fullName>
    </submittedName>
</protein>
<dbReference type="InterPro" id="IPR003961">
    <property type="entry name" value="FN3_dom"/>
</dbReference>
<feature type="domain" description="F5/8 type C" evidence="6">
    <location>
        <begin position="337"/>
        <end position="499"/>
    </location>
</feature>
<comment type="similarity">
    <text evidence="1 5">Belongs to the glycosyl hydrolase 43 family.</text>
</comment>
<name>A0A1T4WSD7_9MICO</name>
<dbReference type="GO" id="GO:0004553">
    <property type="term" value="F:hydrolase activity, hydrolyzing O-glycosyl compounds"/>
    <property type="evidence" value="ECO:0007669"/>
    <property type="project" value="InterPro"/>
</dbReference>
<dbReference type="Gene3D" id="2.115.10.20">
    <property type="entry name" value="Glycosyl hydrolase domain, family 43"/>
    <property type="match status" value="1"/>
</dbReference>
<dbReference type="PANTHER" id="PTHR42812:SF12">
    <property type="entry name" value="BETA-XYLOSIDASE-RELATED"/>
    <property type="match status" value="1"/>
</dbReference>
<dbReference type="Proteomes" id="UP000189735">
    <property type="component" value="Unassembled WGS sequence"/>
</dbReference>
<evidence type="ECO:0000256" key="2">
    <source>
        <dbReference type="ARBA" id="ARBA00022801"/>
    </source>
</evidence>
<reference evidence="9" key="1">
    <citation type="submission" date="2017-02" db="EMBL/GenBank/DDBJ databases">
        <authorList>
            <person name="Varghese N."/>
            <person name="Submissions S."/>
        </authorList>
    </citation>
    <scope>NUCLEOTIDE SEQUENCE [LARGE SCALE GENOMIC DNA]</scope>
    <source>
        <strain evidence="9">VKM Ac-2052</strain>
    </source>
</reference>
<proteinExistence type="inferred from homology"/>
<evidence type="ECO:0000313" key="8">
    <source>
        <dbReference type="EMBL" id="SKA80179.1"/>
    </source>
</evidence>
<dbReference type="CDD" id="cd00063">
    <property type="entry name" value="FN3"/>
    <property type="match status" value="1"/>
</dbReference>
<dbReference type="SUPFAM" id="SSF49265">
    <property type="entry name" value="Fibronectin type III"/>
    <property type="match status" value="1"/>
</dbReference>
<dbReference type="AlphaFoldDB" id="A0A1T4WSD7"/>
<keyword evidence="3 5" id="KW-0326">Glycosidase</keyword>
<evidence type="ECO:0000259" key="6">
    <source>
        <dbReference type="PROSITE" id="PS50022"/>
    </source>
</evidence>
<dbReference type="InterPro" id="IPR051795">
    <property type="entry name" value="Glycosyl_Hydrlase_43"/>
</dbReference>
<gene>
    <name evidence="8" type="ORF">SAMN06295879_0169</name>
</gene>
<dbReference type="SUPFAM" id="SSF49785">
    <property type="entry name" value="Galactose-binding domain-like"/>
    <property type="match status" value="1"/>
</dbReference>
<keyword evidence="2 5" id="KW-0378">Hydrolase</keyword>
<evidence type="ECO:0000256" key="5">
    <source>
        <dbReference type="RuleBase" id="RU361187"/>
    </source>
</evidence>
<dbReference type="InterPro" id="IPR000421">
    <property type="entry name" value="FA58C"/>
</dbReference>
<dbReference type="InterPro" id="IPR006710">
    <property type="entry name" value="Glyco_hydro_43"/>
</dbReference>
<accession>A0A1T4WSD7</accession>
<organism evidence="8 9">
    <name type="scientific">Agreia bicolorata</name>
    <dbReference type="NCBI Taxonomy" id="110935"/>
    <lineage>
        <taxon>Bacteria</taxon>
        <taxon>Bacillati</taxon>
        <taxon>Actinomycetota</taxon>
        <taxon>Actinomycetes</taxon>
        <taxon>Micrococcales</taxon>
        <taxon>Microbacteriaceae</taxon>
        <taxon>Agreia</taxon>
    </lineage>
</organism>
<evidence type="ECO:0000313" key="9">
    <source>
        <dbReference type="Proteomes" id="UP000189735"/>
    </source>
</evidence>
<dbReference type="InterPro" id="IPR023296">
    <property type="entry name" value="Glyco_hydro_beta-prop_sf"/>
</dbReference>
<dbReference type="InterPro" id="IPR013783">
    <property type="entry name" value="Ig-like_fold"/>
</dbReference>